<dbReference type="PROSITE" id="PS51257">
    <property type="entry name" value="PROKAR_LIPOPROTEIN"/>
    <property type="match status" value="1"/>
</dbReference>
<dbReference type="PATRIC" id="fig|1348663.4.peg.735"/>
<reference evidence="3 4" key="1">
    <citation type="submission" date="2014-05" db="EMBL/GenBank/DDBJ databases">
        <title>Draft Genome Sequence of Kitasatospora cheerisanensis KCTC 2395.</title>
        <authorList>
            <person name="Nam D.H."/>
        </authorList>
    </citation>
    <scope>NUCLEOTIDE SEQUENCE [LARGE SCALE GENOMIC DNA]</scope>
    <source>
        <strain evidence="3 4">KCTC 2395</strain>
    </source>
</reference>
<name>A0A066Z1K9_9ACTN</name>
<evidence type="ECO:0000256" key="1">
    <source>
        <dbReference type="SAM" id="SignalP"/>
    </source>
</evidence>
<dbReference type="GO" id="GO:0043190">
    <property type="term" value="C:ATP-binding cassette (ABC) transporter complex"/>
    <property type="evidence" value="ECO:0007669"/>
    <property type="project" value="InterPro"/>
</dbReference>
<dbReference type="eggNOG" id="COG0747">
    <property type="taxonomic scope" value="Bacteria"/>
</dbReference>
<gene>
    <name evidence="3" type="ORF">KCH_07690</name>
</gene>
<dbReference type="CDD" id="cd00995">
    <property type="entry name" value="PBP2_NikA_DppA_OppA_like"/>
    <property type="match status" value="1"/>
</dbReference>
<protein>
    <submittedName>
        <fullName evidence="3">Peptide ABC transporter substrate-binding protein</fullName>
    </submittedName>
</protein>
<evidence type="ECO:0000313" key="4">
    <source>
        <dbReference type="Proteomes" id="UP000027178"/>
    </source>
</evidence>
<evidence type="ECO:0000313" key="3">
    <source>
        <dbReference type="EMBL" id="KDN87397.1"/>
    </source>
</evidence>
<sequence length="547" mass="56810">MRGLPQLSRSTALLAAALLVATTATACSGATAKHPDAGSGQQVTALTPAAKGPLPSFSWSLYAEPQSLDYALAYDYPPNTVLANVCEQLFRVTPDLKIEPGLALSSANPDPLTWVYTLRQGVKFHDGATMTADDVVASLNRQMDPATGSSWASAFKNVASIAASGPLEVTIRLTKPDVLLNELLAASPGTIESAAYLAKAGKEYGSPQGGIDCTGPYAIDSWAQGESITLRKNPAYWDNSLAPKADSVKFVFIADPAARANGWLSGAVDGGYMVPSASMAQLQGTSQGKVWFGPNTAAADLAVLNLQGAMGDPKVRRALSMALDRDGIVASAAGGIGVPAKAPAAQGAWALAPERTAGYYAALPAPVHDVEGARKLVQEAGATGRKVVMATSTLAPEISVVGNAVQAAGKQIGLDVELKPVSPDAYSALFTDPAARAGIDLVVTNGYDNTPDPLEFYQSLHTGDFGNYANWSNPEFDALYDRAVAATDPGVRADLTAQLQQIAVRELPSIPLYEAPFSVFLGSKVTGAPAGIAQLYYPWAATVGSAR</sequence>
<dbReference type="EMBL" id="JNBY01000035">
    <property type="protein sequence ID" value="KDN87397.1"/>
    <property type="molecule type" value="Genomic_DNA"/>
</dbReference>
<dbReference type="OrthoDB" id="5243526at2"/>
<comment type="caution">
    <text evidence="3">The sequence shown here is derived from an EMBL/GenBank/DDBJ whole genome shotgun (WGS) entry which is preliminary data.</text>
</comment>
<dbReference type="GO" id="GO:0042597">
    <property type="term" value="C:periplasmic space"/>
    <property type="evidence" value="ECO:0007669"/>
    <property type="project" value="UniProtKB-ARBA"/>
</dbReference>
<dbReference type="Gene3D" id="3.10.105.10">
    <property type="entry name" value="Dipeptide-binding Protein, Domain 3"/>
    <property type="match status" value="1"/>
</dbReference>
<keyword evidence="4" id="KW-1185">Reference proteome</keyword>
<feature type="signal peptide" evidence="1">
    <location>
        <begin position="1"/>
        <end position="26"/>
    </location>
</feature>
<dbReference type="InterPro" id="IPR039424">
    <property type="entry name" value="SBP_5"/>
</dbReference>
<organism evidence="3 4">
    <name type="scientific">Kitasatospora cheerisanensis KCTC 2395</name>
    <dbReference type="NCBI Taxonomy" id="1348663"/>
    <lineage>
        <taxon>Bacteria</taxon>
        <taxon>Bacillati</taxon>
        <taxon>Actinomycetota</taxon>
        <taxon>Actinomycetes</taxon>
        <taxon>Kitasatosporales</taxon>
        <taxon>Streptomycetaceae</taxon>
        <taxon>Kitasatospora</taxon>
    </lineage>
</organism>
<evidence type="ECO:0000259" key="2">
    <source>
        <dbReference type="Pfam" id="PF00496"/>
    </source>
</evidence>
<dbReference type="InterPro" id="IPR030678">
    <property type="entry name" value="Peptide/Ni-bd"/>
</dbReference>
<keyword evidence="1" id="KW-0732">Signal</keyword>
<feature type="domain" description="Solute-binding protein family 5" evidence="2">
    <location>
        <begin position="97"/>
        <end position="462"/>
    </location>
</feature>
<dbReference type="PANTHER" id="PTHR30290">
    <property type="entry name" value="PERIPLASMIC BINDING COMPONENT OF ABC TRANSPORTER"/>
    <property type="match status" value="1"/>
</dbReference>
<dbReference type="PIRSF" id="PIRSF002741">
    <property type="entry name" value="MppA"/>
    <property type="match status" value="1"/>
</dbReference>
<dbReference type="GO" id="GO:1904680">
    <property type="term" value="F:peptide transmembrane transporter activity"/>
    <property type="evidence" value="ECO:0007669"/>
    <property type="project" value="TreeGrafter"/>
</dbReference>
<dbReference type="Gene3D" id="3.40.190.10">
    <property type="entry name" value="Periplasmic binding protein-like II"/>
    <property type="match status" value="1"/>
</dbReference>
<dbReference type="RefSeq" id="WP_035858883.1">
    <property type="nucleotide sequence ID" value="NZ_KK853997.1"/>
</dbReference>
<accession>A0A066Z1K9</accession>
<feature type="chain" id="PRO_5001631987" evidence="1">
    <location>
        <begin position="27"/>
        <end position="547"/>
    </location>
</feature>
<dbReference type="Pfam" id="PF00496">
    <property type="entry name" value="SBP_bac_5"/>
    <property type="match status" value="1"/>
</dbReference>
<dbReference type="SUPFAM" id="SSF53850">
    <property type="entry name" value="Periplasmic binding protein-like II"/>
    <property type="match status" value="1"/>
</dbReference>
<proteinExistence type="predicted"/>
<dbReference type="InterPro" id="IPR000914">
    <property type="entry name" value="SBP_5_dom"/>
</dbReference>
<dbReference type="AlphaFoldDB" id="A0A066Z1K9"/>
<dbReference type="Gene3D" id="3.90.76.10">
    <property type="entry name" value="Dipeptide-binding Protein, Domain 1"/>
    <property type="match status" value="1"/>
</dbReference>
<dbReference type="HOGENOM" id="CLU_017028_7_4_11"/>
<dbReference type="Proteomes" id="UP000027178">
    <property type="component" value="Unassembled WGS sequence"/>
</dbReference>
<dbReference type="GO" id="GO:0015833">
    <property type="term" value="P:peptide transport"/>
    <property type="evidence" value="ECO:0007669"/>
    <property type="project" value="TreeGrafter"/>
</dbReference>